<dbReference type="HOGENOM" id="CLU_002774_2_1_1"/>
<reference evidence="7 8" key="1">
    <citation type="journal article" date="2012" name="Science">
        <title>The Paleozoic origin of enzymatic lignin decomposition reconstructed from 31 fungal genomes.</title>
        <authorList>
            <person name="Floudas D."/>
            <person name="Binder M."/>
            <person name="Riley R."/>
            <person name="Barry K."/>
            <person name="Blanchette R.A."/>
            <person name="Henrissat B."/>
            <person name="Martinez A.T."/>
            <person name="Otillar R."/>
            <person name="Spatafora J.W."/>
            <person name="Yadav J.S."/>
            <person name="Aerts A."/>
            <person name="Benoit I."/>
            <person name="Boyd A."/>
            <person name="Carlson A."/>
            <person name="Copeland A."/>
            <person name="Coutinho P.M."/>
            <person name="de Vries R.P."/>
            <person name="Ferreira P."/>
            <person name="Findley K."/>
            <person name="Foster B."/>
            <person name="Gaskell J."/>
            <person name="Glotzer D."/>
            <person name="Gorecki P."/>
            <person name="Heitman J."/>
            <person name="Hesse C."/>
            <person name="Hori C."/>
            <person name="Igarashi K."/>
            <person name="Jurgens J.A."/>
            <person name="Kallen N."/>
            <person name="Kersten P."/>
            <person name="Kohler A."/>
            <person name="Kuees U."/>
            <person name="Kumar T.K.A."/>
            <person name="Kuo A."/>
            <person name="LaButti K."/>
            <person name="Larrondo L.F."/>
            <person name="Lindquist E."/>
            <person name="Ling A."/>
            <person name="Lombard V."/>
            <person name="Lucas S."/>
            <person name="Lundell T."/>
            <person name="Martin R."/>
            <person name="McLaughlin D.J."/>
            <person name="Morgenstern I."/>
            <person name="Morin E."/>
            <person name="Murat C."/>
            <person name="Nagy L.G."/>
            <person name="Nolan M."/>
            <person name="Ohm R.A."/>
            <person name="Patyshakuliyeva A."/>
            <person name="Rokas A."/>
            <person name="Ruiz-Duenas F.J."/>
            <person name="Sabat G."/>
            <person name="Salamov A."/>
            <person name="Samejima M."/>
            <person name="Schmutz J."/>
            <person name="Slot J.C."/>
            <person name="St John F."/>
            <person name="Stenlid J."/>
            <person name="Sun H."/>
            <person name="Sun S."/>
            <person name="Syed K."/>
            <person name="Tsang A."/>
            <person name="Wiebenga A."/>
            <person name="Young D."/>
            <person name="Pisabarro A."/>
            <person name="Eastwood D.C."/>
            <person name="Martin F."/>
            <person name="Cullen D."/>
            <person name="Grigoriev I.V."/>
            <person name="Hibbett D.S."/>
        </authorList>
    </citation>
    <scope>NUCLEOTIDE SEQUENCE</scope>
    <source>
        <strain evidence="8">FP-58527</strain>
    </source>
</reference>
<gene>
    <name evidence="7" type="ORF">FOMPIDRAFT_45564</name>
</gene>
<feature type="region of interest" description="Disordered" evidence="4">
    <location>
        <begin position="1"/>
        <end position="29"/>
    </location>
</feature>
<dbReference type="PROSITE" id="PS00678">
    <property type="entry name" value="WD_REPEATS_1"/>
    <property type="match status" value="1"/>
</dbReference>
<dbReference type="InterPro" id="IPR001680">
    <property type="entry name" value="WD40_rpt"/>
</dbReference>
<proteinExistence type="predicted"/>
<dbReference type="GO" id="GO:0006364">
    <property type="term" value="P:rRNA processing"/>
    <property type="evidence" value="ECO:0007669"/>
    <property type="project" value="InterPro"/>
</dbReference>
<name>S8DQ36_FOMSC</name>
<feature type="region of interest" description="Disordered" evidence="4">
    <location>
        <begin position="804"/>
        <end position="824"/>
    </location>
</feature>
<dbReference type="EMBL" id="KE504283">
    <property type="protein sequence ID" value="EPS93313.1"/>
    <property type="molecule type" value="Genomic_DNA"/>
</dbReference>
<evidence type="ECO:0000256" key="2">
    <source>
        <dbReference type="ARBA" id="ARBA00022737"/>
    </source>
</evidence>
<evidence type="ECO:0000256" key="4">
    <source>
        <dbReference type="SAM" id="MobiDB-lite"/>
    </source>
</evidence>
<evidence type="ECO:0000256" key="3">
    <source>
        <dbReference type="PROSITE-ProRule" id="PRU00221"/>
    </source>
</evidence>
<dbReference type="GO" id="GO:0034388">
    <property type="term" value="C:Pwp2p-containing subcomplex of 90S preribosome"/>
    <property type="evidence" value="ECO:0007669"/>
    <property type="project" value="TreeGrafter"/>
</dbReference>
<keyword evidence="1 3" id="KW-0853">WD repeat</keyword>
<evidence type="ECO:0008006" key="9">
    <source>
        <dbReference type="Google" id="ProtNLM"/>
    </source>
</evidence>
<keyword evidence="8" id="KW-1185">Reference proteome</keyword>
<dbReference type="SMART" id="SM00320">
    <property type="entry name" value="WD40"/>
    <property type="match status" value="8"/>
</dbReference>
<dbReference type="SUPFAM" id="SSF50998">
    <property type="entry name" value="Quinoprotein alcohol dehydrogenase-like"/>
    <property type="match status" value="1"/>
</dbReference>
<dbReference type="eggNOG" id="KOG1539">
    <property type="taxonomic scope" value="Eukaryota"/>
</dbReference>
<feature type="repeat" description="WD" evidence="3">
    <location>
        <begin position="256"/>
        <end position="298"/>
    </location>
</feature>
<dbReference type="InterPro" id="IPR011047">
    <property type="entry name" value="Quinoprotein_ADH-like_sf"/>
</dbReference>
<dbReference type="OrthoDB" id="10250769at2759"/>
<sequence length="943" mass="102807">MAVVASEAGPSSLPPRKRARVDHQGPQKATQPRLFAPFRALGLITNEVPFVLQTRSHKGATDGPKIHLVTCLGRSWAMWEGGKMGLLFVGPDAPERISCLAMDGNAVWAASGPHLIQYLRGKEVGSTVGRLTNPLETNFASLLVLGSQLLALTEDGTRMLVWDIGSGELQTTMQFDSDFTATNMLHPSTYLNKILVGSSQGSIQLWNIKTQCVICRPSIAITALVQSPAIDVVGVGFASGEISVYDVRADERLMKMTMQDGAVRSLSFRSDGQPVLASASANGHVALWDLNSGGQLLHLMRGAHDGAVTAVEWVPGQPLLISSGDDNSVKQWFFESPTAPPHLLKFRSGHHAPPHLIRYYGDDGKQLLTASTDRSLRCTSVVRDSRSFELSQGHLAKKATSLSIPLTSLKFPPVIGIAYSTTRAKDWDDILTAHAEETFARTWTMKDKKLGKHVFGFGDGGKKGAPVGAVTAVCVSACGNFGLTSSSTGAVHMYNMQSGILRKTFSVGACPPETAGRLRASSASSKKKSKERCMTGVATDALNAVVIVSTLDGTVNFFDFHTAKLEKTLLLPCSALSMTLQRDSGLLAVVCDDRVVRLVDIETRNVVRELRGHRGRTLDLTFSPDSRWLVTTSLDSIIRTFDIPTGRLIDAFRTPSVATSVAFSPTNDFLATSHTDSVGVYLWANRAQYSDVSFQSVSDEEHVMEVSLPSMQGTAEDEALEALSSLTLAGQERSTDVFLMPPELDGDLVTLSLLPRSRWQTLLNFEVIQQRNKPKEPPKEPEKAPFFLPTLPGVESRFTVQESQKQEAEKSKNQTKRLQKAAGSSESAFHRQLAAAVPDEFFAYAKTLSPAAMDLELRSLVTLDDIRMFLAALTSRLKSHRDFEAVQTYQNVFLRMHGDVMVANPELQQELGTLQTVQRKESEKLLELLASSMGTLGFVRDTM</sequence>
<evidence type="ECO:0000256" key="1">
    <source>
        <dbReference type="ARBA" id="ARBA00022574"/>
    </source>
</evidence>
<protein>
    <recommendedName>
        <fullName evidence="9">Small-subunit processome Utp21 domain-containing protein</fullName>
    </recommendedName>
</protein>
<dbReference type="AlphaFoldDB" id="S8DQ36"/>
<dbReference type="GO" id="GO:0032040">
    <property type="term" value="C:small-subunit processome"/>
    <property type="evidence" value="ECO:0007669"/>
    <property type="project" value="InterPro"/>
</dbReference>
<dbReference type="STRING" id="743788.S8DQ36"/>
<feature type="domain" description="WDR36/Utp21 C-terminal" evidence="5">
    <location>
        <begin position="743"/>
        <end position="940"/>
    </location>
</feature>
<dbReference type="FunCoup" id="S8DQ36">
    <property type="interactions" value="839"/>
</dbReference>
<dbReference type="Pfam" id="PF04192">
    <property type="entry name" value="Utp21"/>
    <property type="match status" value="1"/>
</dbReference>
<dbReference type="PANTHER" id="PTHR22840">
    <property type="entry name" value="WD REPEAT-CONTAINING PROTEIN 36"/>
    <property type="match status" value="1"/>
</dbReference>
<evidence type="ECO:0000259" key="6">
    <source>
        <dbReference type="Pfam" id="PF25171"/>
    </source>
</evidence>
<evidence type="ECO:0000313" key="7">
    <source>
        <dbReference type="EMBL" id="EPS93313.1"/>
    </source>
</evidence>
<dbReference type="InterPro" id="IPR015943">
    <property type="entry name" value="WD40/YVTN_repeat-like_dom_sf"/>
</dbReference>
<dbReference type="InParanoid" id="S8DQ36"/>
<accession>S8DQ36</accession>
<dbReference type="InterPro" id="IPR059157">
    <property type="entry name" value="WDR36-Utp21_N"/>
</dbReference>
<organism evidence="7 8">
    <name type="scientific">Fomitopsis schrenkii</name>
    <name type="common">Brown rot fungus</name>
    <dbReference type="NCBI Taxonomy" id="2126942"/>
    <lineage>
        <taxon>Eukaryota</taxon>
        <taxon>Fungi</taxon>
        <taxon>Dikarya</taxon>
        <taxon>Basidiomycota</taxon>
        <taxon>Agaricomycotina</taxon>
        <taxon>Agaricomycetes</taxon>
        <taxon>Polyporales</taxon>
        <taxon>Fomitopsis</taxon>
    </lineage>
</organism>
<dbReference type="Pfam" id="PF25168">
    <property type="entry name" value="Beta-prop_WDR36-Utp21_2nd"/>
    <property type="match status" value="1"/>
</dbReference>
<keyword evidence="2" id="KW-0677">Repeat</keyword>
<feature type="repeat" description="WD" evidence="3">
    <location>
        <begin position="301"/>
        <end position="332"/>
    </location>
</feature>
<dbReference type="Gene3D" id="2.130.10.10">
    <property type="entry name" value="YVTN repeat-like/Quinoprotein amine dehydrogenase"/>
    <property type="match status" value="2"/>
</dbReference>
<dbReference type="PROSITE" id="PS50294">
    <property type="entry name" value="WD_REPEATS_REGION"/>
    <property type="match status" value="2"/>
</dbReference>
<dbReference type="Proteomes" id="UP000015241">
    <property type="component" value="Unassembled WGS sequence"/>
</dbReference>
<dbReference type="Pfam" id="PF25171">
    <property type="entry name" value="Beta-prop_WDR36-Utp21_1st"/>
    <property type="match status" value="1"/>
</dbReference>
<dbReference type="InterPro" id="IPR019775">
    <property type="entry name" value="WD40_repeat_CS"/>
</dbReference>
<dbReference type="InterPro" id="IPR007319">
    <property type="entry name" value="WDR36/Utp21_C"/>
</dbReference>
<feature type="domain" description="WDR36/Utp21 N-terminal" evidence="6">
    <location>
        <begin position="69"/>
        <end position="335"/>
    </location>
</feature>
<dbReference type="PANTHER" id="PTHR22840:SF12">
    <property type="entry name" value="WD REPEAT-CONTAINING PROTEIN 36"/>
    <property type="match status" value="1"/>
</dbReference>
<evidence type="ECO:0000259" key="5">
    <source>
        <dbReference type="Pfam" id="PF04192"/>
    </source>
</evidence>
<dbReference type="PROSITE" id="PS50082">
    <property type="entry name" value="WD_REPEATS_2"/>
    <property type="match status" value="3"/>
</dbReference>
<feature type="repeat" description="WD" evidence="3">
    <location>
        <begin position="610"/>
        <end position="651"/>
    </location>
</feature>
<evidence type="ECO:0000313" key="8">
    <source>
        <dbReference type="Proteomes" id="UP000015241"/>
    </source>
</evidence>